<gene>
    <name evidence="1" type="ORF">BTR14_07485</name>
</gene>
<sequence>MALQPEVQAALLAHESAECSFVSVDAERFAATAANSDDALLDLDAVVTGSPEILERLTVYYADPANGFGGRTPVVNLMTTPDGVTPFLLTRIGDCVRRLSRGNADLLRSTALLRADYEAMAAAFAALETVVQDQALVGRQAGLPIGPSRLSHPSENVSVETFEQLLPDRSAGLCDVAIYLRNLPEGEGELHIQLRALESQTVVARWTVARRALSLGWLRLSLDRALPVEPSSLLLSGRWTGGEGLRLGIGVSHPVERWQALVNGQRIGSTLALNRWTASPGLRLAHASEAVRPLESGLERSVLALQPGLTIIDSIGNPSMVFLLEAQKSIQVHPVGLSPTKACLPLACPAGVVRISARVETMHPEAGRIIYAIGLASPDLRGSIAQPSLDLDHQSDWMVLPTRTPTMITLFLAAPLAEPADLYLMTRLPEGESARFGWAHFSNITFDYATSDAHAG</sequence>
<comment type="caution">
    <text evidence="1">The sequence shown here is derived from an EMBL/GenBank/DDBJ whole genome shotgun (WGS) entry which is preliminary data.</text>
</comment>
<evidence type="ECO:0000313" key="2">
    <source>
        <dbReference type="Proteomes" id="UP000192652"/>
    </source>
</evidence>
<protein>
    <submittedName>
        <fullName evidence="1">Uncharacterized protein</fullName>
    </submittedName>
</protein>
<organism evidence="1 2">
    <name type="scientific">Xaviernesmea rhizosphaerae</name>
    <dbReference type="NCBI Taxonomy" id="1672749"/>
    <lineage>
        <taxon>Bacteria</taxon>
        <taxon>Pseudomonadati</taxon>
        <taxon>Pseudomonadota</taxon>
        <taxon>Alphaproteobacteria</taxon>
        <taxon>Hyphomicrobiales</taxon>
        <taxon>Rhizobiaceae</taxon>
        <taxon>Rhizobium/Agrobacterium group</taxon>
        <taxon>Xaviernesmea</taxon>
    </lineage>
</organism>
<dbReference type="InterPro" id="IPR046184">
    <property type="entry name" value="DUF6212"/>
</dbReference>
<keyword evidence="2" id="KW-1185">Reference proteome</keyword>
<reference evidence="1 2" key="1">
    <citation type="journal article" date="2017" name="Antonie Van Leeuwenhoek">
        <title>Rhizobium rhizosphaerae sp. nov., a novel species isolated from rice rhizosphere.</title>
        <authorList>
            <person name="Zhao J.J."/>
            <person name="Zhang J."/>
            <person name="Zhang R.J."/>
            <person name="Zhang C.W."/>
            <person name="Yin H.Q."/>
            <person name="Zhang X.X."/>
        </authorList>
    </citation>
    <scope>NUCLEOTIDE SEQUENCE [LARGE SCALE GENOMIC DNA]</scope>
    <source>
        <strain evidence="1 2">RD15</strain>
    </source>
</reference>
<dbReference type="Proteomes" id="UP000192652">
    <property type="component" value="Unassembled WGS sequence"/>
</dbReference>
<name>A0ABX3PGL1_9HYPH</name>
<evidence type="ECO:0000313" key="1">
    <source>
        <dbReference type="EMBL" id="OQP87247.1"/>
    </source>
</evidence>
<dbReference type="RefSeq" id="WP_081175156.1">
    <property type="nucleotide sequence ID" value="NZ_MSPX01000004.1"/>
</dbReference>
<accession>A0ABX3PGL1</accession>
<proteinExistence type="predicted"/>
<dbReference type="EMBL" id="MSPX01000004">
    <property type="protein sequence ID" value="OQP87247.1"/>
    <property type="molecule type" value="Genomic_DNA"/>
</dbReference>
<dbReference type="Pfam" id="PF19717">
    <property type="entry name" value="DUF6212"/>
    <property type="match status" value="1"/>
</dbReference>